<sequence length="107" mass="12244">MFIFPCSVSYQIRRITGIRMGSFPFTYLGCPMLYGRKNKSHFEGLIQKVEKRIHLWQNRFLSFEGRQILISHVLQPMPIYVLSAMSPPKGSSTSYITCLANASGGFY</sequence>
<name>A0AAV9LTX7_9SOLN</name>
<comment type="caution">
    <text evidence="1">The sequence shown here is derived from an EMBL/GenBank/DDBJ whole genome shotgun (WGS) entry which is preliminary data.</text>
</comment>
<proteinExistence type="predicted"/>
<organism evidence="1 2">
    <name type="scientific">Solanum pinnatisectum</name>
    <name type="common">tansyleaf nightshade</name>
    <dbReference type="NCBI Taxonomy" id="50273"/>
    <lineage>
        <taxon>Eukaryota</taxon>
        <taxon>Viridiplantae</taxon>
        <taxon>Streptophyta</taxon>
        <taxon>Embryophyta</taxon>
        <taxon>Tracheophyta</taxon>
        <taxon>Spermatophyta</taxon>
        <taxon>Magnoliopsida</taxon>
        <taxon>eudicotyledons</taxon>
        <taxon>Gunneridae</taxon>
        <taxon>Pentapetalae</taxon>
        <taxon>asterids</taxon>
        <taxon>lamiids</taxon>
        <taxon>Solanales</taxon>
        <taxon>Solanaceae</taxon>
        <taxon>Solanoideae</taxon>
        <taxon>Solaneae</taxon>
        <taxon>Solanum</taxon>
    </lineage>
</organism>
<gene>
    <name evidence="1" type="ORF">R3W88_021462</name>
</gene>
<evidence type="ECO:0000313" key="1">
    <source>
        <dbReference type="EMBL" id="KAK4728474.1"/>
    </source>
</evidence>
<keyword evidence="2" id="KW-1185">Reference proteome</keyword>
<dbReference type="PANTHER" id="PTHR33116">
    <property type="entry name" value="REVERSE TRANSCRIPTASE ZINC-BINDING DOMAIN-CONTAINING PROTEIN-RELATED-RELATED"/>
    <property type="match status" value="1"/>
</dbReference>
<dbReference type="Proteomes" id="UP001311915">
    <property type="component" value="Unassembled WGS sequence"/>
</dbReference>
<evidence type="ECO:0000313" key="2">
    <source>
        <dbReference type="Proteomes" id="UP001311915"/>
    </source>
</evidence>
<dbReference type="AlphaFoldDB" id="A0AAV9LTX7"/>
<accession>A0AAV9LTX7</accession>
<dbReference type="PANTHER" id="PTHR33116:SF67">
    <property type="entry name" value="REVERSE TRANSCRIPTASE"/>
    <property type="match status" value="1"/>
</dbReference>
<evidence type="ECO:0008006" key="3">
    <source>
        <dbReference type="Google" id="ProtNLM"/>
    </source>
</evidence>
<protein>
    <recommendedName>
        <fullName evidence="3">Maturase K</fullName>
    </recommendedName>
</protein>
<reference evidence="1 2" key="1">
    <citation type="submission" date="2023-10" db="EMBL/GenBank/DDBJ databases">
        <title>Genome-Wide Identification Analysis in wild type Solanum Pinnatisectum Reveals Some Genes Defensing Phytophthora Infestans.</title>
        <authorList>
            <person name="Sun C."/>
        </authorList>
    </citation>
    <scope>NUCLEOTIDE SEQUENCE [LARGE SCALE GENOMIC DNA]</scope>
    <source>
        <strain evidence="1">LQN</strain>
        <tissue evidence="1">Leaf</tissue>
    </source>
</reference>
<dbReference type="EMBL" id="JAWPEI010000004">
    <property type="protein sequence ID" value="KAK4728474.1"/>
    <property type="molecule type" value="Genomic_DNA"/>
</dbReference>